<comment type="caution">
    <text evidence="2">The sequence shown here is derived from an EMBL/GenBank/DDBJ whole genome shotgun (WGS) entry which is preliminary data.</text>
</comment>
<accession>A0ABS1KQB5</accession>
<dbReference type="EMBL" id="JAERRB010000003">
    <property type="protein sequence ID" value="MBL0741654.1"/>
    <property type="molecule type" value="Genomic_DNA"/>
</dbReference>
<reference evidence="2 3" key="1">
    <citation type="submission" date="2021-01" db="EMBL/GenBank/DDBJ databases">
        <title>Chryseolinea sp. Jin1 Genome sequencing and assembly.</title>
        <authorList>
            <person name="Kim I."/>
        </authorList>
    </citation>
    <scope>NUCLEOTIDE SEQUENCE [LARGE SCALE GENOMIC DNA]</scope>
    <source>
        <strain evidence="2 3">Jin1</strain>
    </source>
</reference>
<evidence type="ECO:0000256" key="1">
    <source>
        <dbReference type="SAM" id="SignalP"/>
    </source>
</evidence>
<feature type="chain" id="PRO_5045558153" evidence="1">
    <location>
        <begin position="24"/>
        <end position="101"/>
    </location>
</feature>
<name>A0ABS1KQB5_9BACT</name>
<sequence length="101" mass="11044">MKVNFTALFLSTLFLWGSLCAYGQCVSPGKTSVVKAVKENITTVLASIDDADEVKVSHFEEAVPLVAMRFAHTAGTISNNSFSPAIYKPIRAYIVFRALRT</sequence>
<protein>
    <submittedName>
        <fullName evidence="2">Uncharacterized protein</fullName>
    </submittedName>
</protein>
<feature type="signal peptide" evidence="1">
    <location>
        <begin position="1"/>
        <end position="23"/>
    </location>
</feature>
<organism evidence="2 3">
    <name type="scientific">Chryseolinea lacunae</name>
    <dbReference type="NCBI Taxonomy" id="2801331"/>
    <lineage>
        <taxon>Bacteria</taxon>
        <taxon>Pseudomonadati</taxon>
        <taxon>Bacteroidota</taxon>
        <taxon>Cytophagia</taxon>
        <taxon>Cytophagales</taxon>
        <taxon>Fulvivirgaceae</taxon>
        <taxon>Chryseolinea</taxon>
    </lineage>
</organism>
<dbReference type="RefSeq" id="WP_202009023.1">
    <property type="nucleotide sequence ID" value="NZ_JAERRB010000003.1"/>
</dbReference>
<gene>
    <name evidence="2" type="ORF">JI741_10525</name>
</gene>
<dbReference type="Proteomes" id="UP000613030">
    <property type="component" value="Unassembled WGS sequence"/>
</dbReference>
<evidence type="ECO:0000313" key="3">
    <source>
        <dbReference type="Proteomes" id="UP000613030"/>
    </source>
</evidence>
<keyword evidence="1" id="KW-0732">Signal</keyword>
<keyword evidence="3" id="KW-1185">Reference proteome</keyword>
<proteinExistence type="predicted"/>
<evidence type="ECO:0000313" key="2">
    <source>
        <dbReference type="EMBL" id="MBL0741654.1"/>
    </source>
</evidence>